<dbReference type="PANTHER" id="PTHR43689:SF8">
    <property type="entry name" value="ALPHA_BETA-HYDROLASES SUPERFAMILY PROTEIN"/>
    <property type="match status" value="1"/>
</dbReference>
<dbReference type="Pfam" id="PF12697">
    <property type="entry name" value="Abhydrolase_6"/>
    <property type="match status" value="1"/>
</dbReference>
<dbReference type="RefSeq" id="WP_184782459.1">
    <property type="nucleotide sequence ID" value="NZ_JACHMG010000001.1"/>
</dbReference>
<keyword evidence="3" id="KW-1185">Reference proteome</keyword>
<organism evidence="2 3">
    <name type="scientific">Amycolatopsis jiangsuensis</name>
    <dbReference type="NCBI Taxonomy" id="1181879"/>
    <lineage>
        <taxon>Bacteria</taxon>
        <taxon>Bacillati</taxon>
        <taxon>Actinomycetota</taxon>
        <taxon>Actinomycetes</taxon>
        <taxon>Pseudonocardiales</taxon>
        <taxon>Pseudonocardiaceae</taxon>
        <taxon>Amycolatopsis</taxon>
    </lineage>
</organism>
<dbReference type="InterPro" id="IPR029058">
    <property type="entry name" value="AB_hydrolase_fold"/>
</dbReference>
<dbReference type="EMBL" id="JACHMG010000001">
    <property type="protein sequence ID" value="MBB4687646.1"/>
    <property type="molecule type" value="Genomic_DNA"/>
</dbReference>
<dbReference type="PANTHER" id="PTHR43689">
    <property type="entry name" value="HYDROLASE"/>
    <property type="match status" value="1"/>
</dbReference>
<dbReference type="AlphaFoldDB" id="A0A840IYA3"/>
<dbReference type="Gene3D" id="3.40.50.1820">
    <property type="entry name" value="alpha/beta hydrolase"/>
    <property type="match status" value="1"/>
</dbReference>
<dbReference type="Proteomes" id="UP000581769">
    <property type="component" value="Unassembled WGS sequence"/>
</dbReference>
<dbReference type="GO" id="GO:0003824">
    <property type="term" value="F:catalytic activity"/>
    <property type="evidence" value="ECO:0007669"/>
    <property type="project" value="UniProtKB-ARBA"/>
</dbReference>
<sequence>MSDSPARSIYRGQKQEQQVRDWCVRRLDHWTLPHRREVVPTCAGATHVVSAGSGSPTVVVVPGTNESAALLEDFATALTSTGSVLLADLPGQPGLSAGRRPGTGRLSWYGRWLADLLDRTVPDQAIVVGHSLGGAVALACDSPRIAGRVLVSPAGLVATKVSAGVLRRTIPWLLAATPARSTALLRHFLAPGHAPAPELVEWYTLVARACRSSLAPPALPSDLLAQRTTAARLVVTGRHDGFFPPERLRDPAGRVLDADLSVLPDAGHLGLDEQPQALAALVHTLT</sequence>
<feature type="domain" description="AB hydrolase-1" evidence="1">
    <location>
        <begin position="58"/>
        <end position="280"/>
    </location>
</feature>
<comment type="caution">
    <text evidence="2">The sequence shown here is derived from an EMBL/GenBank/DDBJ whole genome shotgun (WGS) entry which is preliminary data.</text>
</comment>
<dbReference type="InterPro" id="IPR000073">
    <property type="entry name" value="AB_hydrolase_1"/>
</dbReference>
<gene>
    <name evidence="2" type="ORF">BJY18_005131</name>
</gene>
<protein>
    <submittedName>
        <fullName evidence="2">Pimeloyl-ACP methyl ester carboxylesterase</fullName>
    </submittedName>
</protein>
<name>A0A840IYA3_9PSEU</name>
<evidence type="ECO:0000313" key="3">
    <source>
        <dbReference type="Proteomes" id="UP000581769"/>
    </source>
</evidence>
<evidence type="ECO:0000313" key="2">
    <source>
        <dbReference type="EMBL" id="MBB4687646.1"/>
    </source>
</evidence>
<proteinExistence type="predicted"/>
<reference evidence="2 3" key="1">
    <citation type="submission" date="2020-08" db="EMBL/GenBank/DDBJ databases">
        <title>Sequencing the genomes of 1000 actinobacteria strains.</title>
        <authorList>
            <person name="Klenk H.-P."/>
        </authorList>
    </citation>
    <scope>NUCLEOTIDE SEQUENCE [LARGE SCALE GENOMIC DNA]</scope>
    <source>
        <strain evidence="2 3">DSM 45859</strain>
    </source>
</reference>
<evidence type="ECO:0000259" key="1">
    <source>
        <dbReference type="Pfam" id="PF12697"/>
    </source>
</evidence>
<dbReference type="SUPFAM" id="SSF53474">
    <property type="entry name" value="alpha/beta-Hydrolases"/>
    <property type="match status" value="1"/>
</dbReference>
<accession>A0A840IYA3</accession>